<feature type="transmembrane region" description="Helical" evidence="1">
    <location>
        <begin position="117"/>
        <end position="138"/>
    </location>
</feature>
<feature type="transmembrane region" description="Helical" evidence="1">
    <location>
        <begin position="373"/>
        <end position="391"/>
    </location>
</feature>
<feature type="transmembrane region" description="Helical" evidence="1">
    <location>
        <begin position="84"/>
        <end position="105"/>
    </location>
</feature>
<protein>
    <submittedName>
        <fullName evidence="2">Uncharacterized protein</fullName>
    </submittedName>
</protein>
<keyword evidence="1" id="KW-0812">Transmembrane</keyword>
<feature type="transmembrane region" description="Helical" evidence="1">
    <location>
        <begin position="153"/>
        <end position="172"/>
    </location>
</feature>
<dbReference type="Proteomes" id="UP000236725">
    <property type="component" value="Unassembled WGS sequence"/>
</dbReference>
<feature type="transmembrane region" description="Helical" evidence="1">
    <location>
        <begin position="320"/>
        <end position="339"/>
    </location>
</feature>
<gene>
    <name evidence="2" type="ORF">SAMN05444001_101291</name>
</gene>
<evidence type="ECO:0000313" key="2">
    <source>
        <dbReference type="EMBL" id="SEF46307.1"/>
    </source>
</evidence>
<accession>A0A8G2F1M3</accession>
<sequence>MIQDFVNKHFYNFFVASLIFCVLLYNVIGFKSADELLGLVLLVFYIFFVSRCKTWPFNKAFFITLGCFVFYTGYSFYIKSNTAAGIFTDLIIQMKPYLAFFAAYQMMPKFSEKQKELLKLFCLAVWILLVPIGIYSLVDPLIFKTIMEHPTNYAASAVCLSLVYLFCSKYTIKDKLVFVLMLSIGLFSGRSKFYGFFVLAACFVFYFNDVSKIKLNFKTITISVLILVGVCWVAKEKLELYFIQTLTGDEKDLLARFVLYSTSIDIFTDYFPFGSGLASFATHASGLYYSDIYTKYGIDGVWGLTQGGWYFVADTYYPSLAQFGIVGVCLFILFWIYLFRKTFSFLFKTTNIQYFVIFILSAGFLFIENVADASFTSNRGLFIMMFLGLLLSAQKTQCQELLAEQKEKV</sequence>
<dbReference type="AlphaFoldDB" id="A0A8G2F1M3"/>
<feature type="transmembrane region" description="Helical" evidence="1">
    <location>
        <begin position="193"/>
        <end position="209"/>
    </location>
</feature>
<proteinExistence type="predicted"/>
<dbReference type="InterPro" id="IPR051533">
    <property type="entry name" value="WaaL-like"/>
</dbReference>
<dbReference type="PANTHER" id="PTHR37422">
    <property type="entry name" value="TEICHURONIC ACID BIOSYNTHESIS PROTEIN TUAE"/>
    <property type="match status" value="1"/>
</dbReference>
<evidence type="ECO:0000256" key="1">
    <source>
        <dbReference type="SAM" id="Phobius"/>
    </source>
</evidence>
<keyword evidence="3" id="KW-1185">Reference proteome</keyword>
<comment type="caution">
    <text evidence="2">The sequence shown here is derived from an EMBL/GenBank/DDBJ whole genome shotgun (WGS) entry which is preliminary data.</text>
</comment>
<keyword evidence="1" id="KW-1133">Transmembrane helix</keyword>
<feature type="transmembrane region" description="Helical" evidence="1">
    <location>
        <begin position="36"/>
        <end position="53"/>
    </location>
</feature>
<feature type="transmembrane region" description="Helical" evidence="1">
    <location>
        <begin position="215"/>
        <end position="233"/>
    </location>
</feature>
<name>A0A8G2F1M3_9BACT</name>
<organism evidence="2 3">
    <name type="scientific">Parabacteroides chinchillae</name>
    <dbReference type="NCBI Taxonomy" id="871327"/>
    <lineage>
        <taxon>Bacteria</taxon>
        <taxon>Pseudomonadati</taxon>
        <taxon>Bacteroidota</taxon>
        <taxon>Bacteroidia</taxon>
        <taxon>Bacteroidales</taxon>
        <taxon>Tannerellaceae</taxon>
        <taxon>Parabacteroides</taxon>
    </lineage>
</organism>
<dbReference type="PANTHER" id="PTHR37422:SF13">
    <property type="entry name" value="LIPOPOLYSACCHARIDE BIOSYNTHESIS PROTEIN PA4999-RELATED"/>
    <property type="match status" value="1"/>
</dbReference>
<evidence type="ECO:0000313" key="3">
    <source>
        <dbReference type="Proteomes" id="UP000236725"/>
    </source>
</evidence>
<keyword evidence="1" id="KW-0472">Membrane</keyword>
<feature type="transmembrane region" description="Helical" evidence="1">
    <location>
        <begin position="60"/>
        <end position="78"/>
    </location>
</feature>
<feature type="transmembrane region" description="Helical" evidence="1">
    <location>
        <begin position="351"/>
        <end position="367"/>
    </location>
</feature>
<dbReference type="RefSeq" id="WP_103982238.1">
    <property type="nucleotide sequence ID" value="NZ_FNVS01000001.1"/>
</dbReference>
<dbReference type="EMBL" id="FNVS01000001">
    <property type="protein sequence ID" value="SEF46307.1"/>
    <property type="molecule type" value="Genomic_DNA"/>
</dbReference>
<reference evidence="2 3" key="1">
    <citation type="submission" date="2016-10" db="EMBL/GenBank/DDBJ databases">
        <authorList>
            <person name="Varghese N."/>
            <person name="Submissions S."/>
        </authorList>
    </citation>
    <scope>NUCLEOTIDE SEQUENCE [LARGE SCALE GENOMIC DNA]</scope>
    <source>
        <strain evidence="2 3">DSM 29073</strain>
    </source>
</reference>
<feature type="transmembrane region" description="Helical" evidence="1">
    <location>
        <begin position="12"/>
        <end position="30"/>
    </location>
</feature>